<feature type="domain" description="YdbS-like PH" evidence="2">
    <location>
        <begin position="69"/>
        <end position="147"/>
    </location>
</feature>
<keyword evidence="1" id="KW-0812">Transmembrane</keyword>
<keyword evidence="1" id="KW-1133">Transmembrane helix</keyword>
<evidence type="ECO:0000313" key="4">
    <source>
        <dbReference type="Proteomes" id="UP000774699"/>
    </source>
</evidence>
<evidence type="ECO:0000256" key="1">
    <source>
        <dbReference type="SAM" id="Phobius"/>
    </source>
</evidence>
<proteinExistence type="predicted"/>
<gene>
    <name evidence="3" type="ORF">FJY86_02010</name>
</gene>
<evidence type="ECO:0000313" key="3">
    <source>
        <dbReference type="EMBL" id="MBM3282094.1"/>
    </source>
</evidence>
<dbReference type="EMBL" id="VGJJ01000010">
    <property type="protein sequence ID" value="MBM3282094.1"/>
    <property type="molecule type" value="Genomic_DNA"/>
</dbReference>
<sequence length="159" mass="18211">MRISMVSAKNPYPIEPATYVAIVIGRFISLLILLVIAFVFFNNYFIYALALFGSHFVIRLWILREYLNTFSFRIDPEYVVVDRGVIGRQRSSFPYTKIQDVNLYQGFVQSYFGLWNVSISTATTTSEISSMIPGLSYASAEKIRDQILDRVKAAQKRGK</sequence>
<accession>A0A8T4C7C4</accession>
<feature type="transmembrane region" description="Helical" evidence="1">
    <location>
        <begin position="44"/>
        <end position="63"/>
    </location>
</feature>
<feature type="transmembrane region" description="Helical" evidence="1">
    <location>
        <begin position="20"/>
        <end position="38"/>
    </location>
</feature>
<organism evidence="3 4">
    <name type="scientific">Candidatus Iainarchaeum sp</name>
    <dbReference type="NCBI Taxonomy" id="3101447"/>
    <lineage>
        <taxon>Archaea</taxon>
        <taxon>Candidatus Iainarchaeota</taxon>
        <taxon>Candidatus Iainarchaeia</taxon>
        <taxon>Candidatus Iainarchaeales</taxon>
        <taxon>Candidatus Iainarchaeaceae</taxon>
        <taxon>Candidatus Iainarchaeum</taxon>
    </lineage>
</organism>
<evidence type="ECO:0000259" key="2">
    <source>
        <dbReference type="Pfam" id="PF03703"/>
    </source>
</evidence>
<dbReference type="PANTHER" id="PTHR34473">
    <property type="entry name" value="UPF0699 TRANSMEMBRANE PROTEIN YDBS"/>
    <property type="match status" value="1"/>
</dbReference>
<reference evidence="3" key="1">
    <citation type="submission" date="2019-03" db="EMBL/GenBank/DDBJ databases">
        <title>Lake Tanganyika Metagenome-Assembled Genomes (MAGs).</title>
        <authorList>
            <person name="Tran P."/>
        </authorList>
    </citation>
    <scope>NUCLEOTIDE SEQUENCE</scope>
    <source>
        <strain evidence="3">M_DeepCast_50m_m2_156</strain>
    </source>
</reference>
<dbReference type="InterPro" id="IPR005182">
    <property type="entry name" value="YdbS-like_PH"/>
</dbReference>
<comment type="caution">
    <text evidence="3">The sequence shown here is derived from an EMBL/GenBank/DDBJ whole genome shotgun (WGS) entry which is preliminary data.</text>
</comment>
<dbReference type="PANTHER" id="PTHR34473:SF2">
    <property type="entry name" value="UPF0699 TRANSMEMBRANE PROTEIN YDBT"/>
    <property type="match status" value="1"/>
</dbReference>
<name>A0A8T4C7C4_9ARCH</name>
<dbReference type="Proteomes" id="UP000774699">
    <property type="component" value="Unassembled WGS sequence"/>
</dbReference>
<dbReference type="Pfam" id="PF03703">
    <property type="entry name" value="bPH_2"/>
    <property type="match status" value="1"/>
</dbReference>
<protein>
    <recommendedName>
        <fullName evidence="2">YdbS-like PH domain-containing protein</fullName>
    </recommendedName>
</protein>
<keyword evidence="1" id="KW-0472">Membrane</keyword>
<dbReference type="AlphaFoldDB" id="A0A8T4C7C4"/>